<dbReference type="Gene3D" id="1.10.10.10">
    <property type="entry name" value="Winged helix-like DNA-binding domain superfamily/Winged helix DNA-binding domain"/>
    <property type="match status" value="1"/>
</dbReference>
<dbReference type="InParanoid" id="T1FMU3"/>
<dbReference type="EnsemblMetazoa" id="HelroT185452">
    <property type="protein sequence ID" value="HelroP185452"/>
    <property type="gene ID" value="HelroG185452"/>
</dbReference>
<evidence type="ECO:0000256" key="2">
    <source>
        <dbReference type="ARBA" id="ARBA00022942"/>
    </source>
</evidence>
<proteinExistence type="inferred from homology"/>
<dbReference type="SMART" id="SM00088">
    <property type="entry name" value="PINT"/>
    <property type="match status" value="1"/>
</dbReference>
<dbReference type="Pfam" id="PF01399">
    <property type="entry name" value="PCI"/>
    <property type="match status" value="1"/>
</dbReference>
<dbReference type="OMA" id="AENEMFK"/>
<dbReference type="PANTHER" id="PTHR10855">
    <property type="entry name" value="26S PROTEASOME NON-ATPASE REGULATORY SUBUNIT 12/COP9 SIGNALOSOME COMPLEX SUBUNIT 4"/>
    <property type="match status" value="1"/>
</dbReference>
<keyword evidence="2" id="KW-0647">Proteasome</keyword>
<dbReference type="HOGENOM" id="CLU_033860_2_0_1"/>
<evidence type="ECO:0000313" key="6">
    <source>
        <dbReference type="Proteomes" id="UP000015101"/>
    </source>
</evidence>
<dbReference type="InterPro" id="IPR036388">
    <property type="entry name" value="WH-like_DNA-bd_sf"/>
</dbReference>
<dbReference type="eggNOG" id="KOG1498">
    <property type="taxonomic scope" value="Eukaryota"/>
</dbReference>
<dbReference type="InterPro" id="IPR054559">
    <property type="entry name" value="PSMD12-CSN4-like_N"/>
</dbReference>
<dbReference type="PANTHER" id="PTHR10855:SF1">
    <property type="entry name" value="26S PROTEASOME NON-ATPASE REGULATORY SUBUNIT 12"/>
    <property type="match status" value="1"/>
</dbReference>
<dbReference type="GO" id="GO:0005634">
    <property type="term" value="C:nucleus"/>
    <property type="evidence" value="ECO:0007669"/>
    <property type="project" value="UniProtKB-ARBA"/>
</dbReference>
<dbReference type="FunFam" id="1.10.10.10:FF:000070">
    <property type="entry name" value="26S proteasome non-ATPase regulatory subunit 12"/>
    <property type="match status" value="1"/>
</dbReference>
<reference evidence="5" key="3">
    <citation type="submission" date="2015-06" db="UniProtKB">
        <authorList>
            <consortium name="EnsemblMetazoa"/>
        </authorList>
    </citation>
    <scope>IDENTIFICATION</scope>
</reference>
<evidence type="ECO:0000256" key="1">
    <source>
        <dbReference type="ARBA" id="ARBA00006397"/>
    </source>
</evidence>
<dbReference type="GO" id="GO:0005737">
    <property type="term" value="C:cytoplasm"/>
    <property type="evidence" value="ECO:0000318"/>
    <property type="project" value="GO_Central"/>
</dbReference>
<organism evidence="5 6">
    <name type="scientific">Helobdella robusta</name>
    <name type="common">Californian leech</name>
    <dbReference type="NCBI Taxonomy" id="6412"/>
    <lineage>
        <taxon>Eukaryota</taxon>
        <taxon>Metazoa</taxon>
        <taxon>Spiralia</taxon>
        <taxon>Lophotrochozoa</taxon>
        <taxon>Annelida</taxon>
        <taxon>Clitellata</taxon>
        <taxon>Hirudinea</taxon>
        <taxon>Rhynchobdellida</taxon>
        <taxon>Glossiphoniidae</taxon>
        <taxon>Helobdella</taxon>
    </lineage>
</organism>
<dbReference type="OrthoDB" id="268763at2759"/>
<dbReference type="EMBL" id="AMQM01003565">
    <property type="status" value="NOT_ANNOTATED_CDS"/>
    <property type="molecule type" value="Genomic_DNA"/>
</dbReference>
<dbReference type="Proteomes" id="UP000015101">
    <property type="component" value="Unassembled WGS sequence"/>
</dbReference>
<protein>
    <recommendedName>
        <fullName evidence="3">PCI domain-containing protein</fullName>
    </recommendedName>
</protein>
<sequence length="454" mass="53005">MADPNDWLTDGKINKMEVDYSATVDIKIPECEKLAQNGKLEEAIDTLFVLEKQTRTGADAISTGKILVTIARICYEAKRFDLLNEHIMTMIKKRGQLKQAVTKMVQEVFTYIDKIDDMPTKLKLIDALRTVTTGKIYVENERARLSLILSKIREDEGNITEAAAVLQELQVETFGTMEKQEKVNFILEQMRLCLLKKDYVRAQIVSKKINVKYFEEKDTHEQKLKFYKLMIELDSHEGSYLSICKHYLAVYNTPVIKEDPIKRDEVLTCVALYLILSPHDNEQHDLIHRIQQDPIIEELPYVKDLLQLFTTTELMRWKALVDEYESKLRDSFPAIQIFDRKSEAGNKRWKDFKSRLVEHNIRVMASYYTRITICRMAELLDLSCDEAEEFLSTSVVSKTIEARIDRLDGVVCFRRSKEPNDLLNDWSHNINQLMDLINKTTHLITKEEMVHKLW</sequence>
<dbReference type="GO" id="GO:0008541">
    <property type="term" value="C:proteasome regulatory particle, lid subcomplex"/>
    <property type="evidence" value="ECO:0000318"/>
    <property type="project" value="GO_Central"/>
</dbReference>
<dbReference type="FunCoup" id="T1FMU3">
    <property type="interactions" value="1834"/>
</dbReference>
<reference evidence="4 6" key="2">
    <citation type="journal article" date="2013" name="Nature">
        <title>Insights into bilaterian evolution from three spiralian genomes.</title>
        <authorList>
            <person name="Simakov O."/>
            <person name="Marletaz F."/>
            <person name="Cho S.J."/>
            <person name="Edsinger-Gonzales E."/>
            <person name="Havlak P."/>
            <person name="Hellsten U."/>
            <person name="Kuo D.H."/>
            <person name="Larsson T."/>
            <person name="Lv J."/>
            <person name="Arendt D."/>
            <person name="Savage R."/>
            <person name="Osoegawa K."/>
            <person name="de Jong P."/>
            <person name="Grimwood J."/>
            <person name="Chapman J.A."/>
            <person name="Shapiro H."/>
            <person name="Aerts A."/>
            <person name="Otillar R.P."/>
            <person name="Terry A.Y."/>
            <person name="Boore J.L."/>
            <person name="Grigoriev I.V."/>
            <person name="Lindberg D.R."/>
            <person name="Seaver E.C."/>
            <person name="Weisblat D.A."/>
            <person name="Putnam N.H."/>
            <person name="Rokhsar D.S."/>
        </authorList>
    </citation>
    <scope>NUCLEOTIDE SEQUENCE</scope>
</reference>
<dbReference type="SUPFAM" id="SSF46785">
    <property type="entry name" value="Winged helix' DNA-binding domain"/>
    <property type="match status" value="1"/>
</dbReference>
<dbReference type="AlphaFoldDB" id="T1FMU3"/>
<dbReference type="InterPro" id="IPR040134">
    <property type="entry name" value="PSMD12/CSN4"/>
</dbReference>
<feature type="domain" description="PCI" evidence="3">
    <location>
        <begin position="242"/>
        <end position="418"/>
    </location>
</feature>
<gene>
    <name evidence="5" type="primary">20210142</name>
    <name evidence="4" type="ORF">HELRODRAFT_185452</name>
</gene>
<keyword evidence="6" id="KW-1185">Reference proteome</keyword>
<reference evidence="6" key="1">
    <citation type="submission" date="2012-12" db="EMBL/GenBank/DDBJ databases">
        <authorList>
            <person name="Hellsten U."/>
            <person name="Grimwood J."/>
            <person name="Chapman J.A."/>
            <person name="Shapiro H."/>
            <person name="Aerts A."/>
            <person name="Otillar R.P."/>
            <person name="Terry A.Y."/>
            <person name="Boore J.L."/>
            <person name="Simakov O."/>
            <person name="Marletaz F."/>
            <person name="Cho S.-J."/>
            <person name="Edsinger-Gonzales E."/>
            <person name="Havlak P."/>
            <person name="Kuo D.-H."/>
            <person name="Larsson T."/>
            <person name="Lv J."/>
            <person name="Arendt D."/>
            <person name="Savage R."/>
            <person name="Osoegawa K."/>
            <person name="de Jong P."/>
            <person name="Lindberg D.R."/>
            <person name="Seaver E.C."/>
            <person name="Weisblat D.A."/>
            <person name="Putnam N.H."/>
            <person name="Grigoriev I.V."/>
            <person name="Rokhsar D.S."/>
        </authorList>
    </citation>
    <scope>NUCLEOTIDE SEQUENCE</scope>
</reference>
<dbReference type="InterPro" id="IPR036390">
    <property type="entry name" value="WH_DNA-bd_sf"/>
</dbReference>
<name>T1FMU3_HELRO</name>
<dbReference type="InterPro" id="IPR000717">
    <property type="entry name" value="PCI_dom"/>
</dbReference>
<dbReference type="CTD" id="20210142"/>
<evidence type="ECO:0000313" key="4">
    <source>
        <dbReference type="EMBL" id="ESO07161.1"/>
    </source>
</evidence>
<comment type="similarity">
    <text evidence="1">Belongs to the proteasome subunit p55 family.</text>
</comment>
<accession>T1FMU3</accession>
<dbReference type="RefSeq" id="XP_009014539.1">
    <property type="nucleotide sequence ID" value="XM_009016291.1"/>
</dbReference>
<evidence type="ECO:0000259" key="3">
    <source>
        <dbReference type="PROSITE" id="PS50250"/>
    </source>
</evidence>
<dbReference type="EMBL" id="KB096222">
    <property type="protein sequence ID" value="ESO07161.1"/>
    <property type="molecule type" value="Genomic_DNA"/>
</dbReference>
<dbReference type="STRING" id="6412.T1FMU3"/>
<dbReference type="GeneID" id="20210142"/>
<dbReference type="InterPro" id="IPR040896">
    <property type="entry name" value="RPN5_C"/>
</dbReference>
<dbReference type="Pfam" id="PF18098">
    <property type="entry name" value="RPN5_C"/>
    <property type="match status" value="1"/>
</dbReference>
<evidence type="ECO:0000313" key="5">
    <source>
        <dbReference type="EnsemblMetazoa" id="HelroP185452"/>
    </source>
</evidence>
<dbReference type="KEGG" id="hro:HELRODRAFT_185452"/>
<dbReference type="PROSITE" id="PS50250">
    <property type="entry name" value="PCI"/>
    <property type="match status" value="1"/>
</dbReference>
<dbReference type="Pfam" id="PF22241">
    <property type="entry name" value="PSMD12-CSN4_N"/>
    <property type="match status" value="1"/>
</dbReference>